<proteinExistence type="predicted"/>
<dbReference type="GO" id="GO:0016791">
    <property type="term" value="F:phosphatase activity"/>
    <property type="evidence" value="ECO:0007669"/>
    <property type="project" value="TreeGrafter"/>
</dbReference>
<organism evidence="2 3">
    <name type="scientific">Cohnella zeiphila</name>
    <dbReference type="NCBI Taxonomy" id="2761120"/>
    <lineage>
        <taxon>Bacteria</taxon>
        <taxon>Bacillati</taxon>
        <taxon>Bacillota</taxon>
        <taxon>Bacilli</taxon>
        <taxon>Bacillales</taxon>
        <taxon>Paenibacillaceae</taxon>
        <taxon>Cohnella</taxon>
    </lineage>
</organism>
<evidence type="ECO:0000313" key="3">
    <source>
        <dbReference type="Proteomes" id="UP000564644"/>
    </source>
</evidence>
<dbReference type="RefSeq" id="WP_185128938.1">
    <property type="nucleotide sequence ID" value="NZ_JACJVO010000010.1"/>
</dbReference>
<protein>
    <submittedName>
        <fullName evidence="2">Metallophosphoesterase</fullName>
    </submittedName>
</protein>
<dbReference type="InterPro" id="IPR004843">
    <property type="entry name" value="Calcineurin-like_PHP"/>
</dbReference>
<dbReference type="Pfam" id="PF00149">
    <property type="entry name" value="Metallophos"/>
    <property type="match status" value="1"/>
</dbReference>
<name>A0A7X0SP63_9BACL</name>
<comment type="caution">
    <text evidence="2">The sequence shown here is derived from an EMBL/GenBank/DDBJ whole genome shotgun (WGS) entry which is preliminary data.</text>
</comment>
<dbReference type="GO" id="GO:0005737">
    <property type="term" value="C:cytoplasm"/>
    <property type="evidence" value="ECO:0007669"/>
    <property type="project" value="TreeGrafter"/>
</dbReference>
<feature type="domain" description="Calcineurin-like phosphoesterase" evidence="1">
    <location>
        <begin position="3"/>
        <end position="186"/>
    </location>
</feature>
<dbReference type="Proteomes" id="UP000564644">
    <property type="component" value="Unassembled WGS sequence"/>
</dbReference>
<dbReference type="GO" id="GO:0008803">
    <property type="term" value="F:bis(5'-nucleosyl)-tetraphosphatase (symmetrical) activity"/>
    <property type="evidence" value="ECO:0007669"/>
    <property type="project" value="TreeGrafter"/>
</dbReference>
<dbReference type="SUPFAM" id="SSF56300">
    <property type="entry name" value="Metallo-dependent phosphatases"/>
    <property type="match status" value="1"/>
</dbReference>
<keyword evidence="3" id="KW-1185">Reference proteome</keyword>
<dbReference type="EMBL" id="JACJVO010000010">
    <property type="protein sequence ID" value="MBB6731268.1"/>
    <property type="molecule type" value="Genomic_DNA"/>
</dbReference>
<evidence type="ECO:0000313" key="2">
    <source>
        <dbReference type="EMBL" id="MBB6731268.1"/>
    </source>
</evidence>
<dbReference type="AlphaFoldDB" id="A0A7X0SP63"/>
<dbReference type="Gene3D" id="3.60.21.10">
    <property type="match status" value="1"/>
</dbReference>
<evidence type="ECO:0000259" key="1">
    <source>
        <dbReference type="Pfam" id="PF00149"/>
    </source>
</evidence>
<dbReference type="InterPro" id="IPR050126">
    <property type="entry name" value="Ap4A_hydrolase"/>
</dbReference>
<dbReference type="PANTHER" id="PTHR42850:SF4">
    <property type="entry name" value="ZINC-DEPENDENT ENDOPOLYPHOSPHATASE"/>
    <property type="match status" value="1"/>
</dbReference>
<sequence length="234" mass="25336">MSRILAISDIHGHAEGARSLLSMADYIPGTDRLYLLGDFIDRGRDTWDALGAVRQWTAEGAKALLGNMERWLLELSAEGNGLPEDSADLVFLKETPLYWRDGGDWLFVHAGIRPGVPLEQQRASDLIGIRQEFWGQGAGLGQDQGQGQGQGQSRSQAERLPYTVVFGHTPTFKLGAPAGELWFGPDRIGIDTGAKHGCRLTLVDLTGGLSYSCSTAQPGVYTDYRIASFSGVGI</sequence>
<gene>
    <name evidence="2" type="ORF">H7C18_10150</name>
</gene>
<dbReference type="InterPro" id="IPR029052">
    <property type="entry name" value="Metallo-depent_PP-like"/>
</dbReference>
<dbReference type="PANTHER" id="PTHR42850">
    <property type="entry name" value="METALLOPHOSPHOESTERASE"/>
    <property type="match status" value="1"/>
</dbReference>
<dbReference type="GO" id="GO:0110154">
    <property type="term" value="P:RNA decapping"/>
    <property type="evidence" value="ECO:0007669"/>
    <property type="project" value="TreeGrafter"/>
</dbReference>
<accession>A0A7X0SP63</accession>
<reference evidence="2 3" key="1">
    <citation type="submission" date="2020-08" db="EMBL/GenBank/DDBJ databases">
        <title>Cohnella phylogeny.</title>
        <authorList>
            <person name="Dunlap C."/>
        </authorList>
    </citation>
    <scope>NUCLEOTIDE SEQUENCE [LARGE SCALE GENOMIC DNA]</scope>
    <source>
        <strain evidence="2 3">CBP 2801</strain>
    </source>
</reference>